<dbReference type="EMBL" id="CP012600">
    <property type="protein sequence ID" value="ALC83159.1"/>
    <property type="molecule type" value="Genomic_DNA"/>
</dbReference>
<protein>
    <submittedName>
        <fullName evidence="2">Uncharacterized protein</fullName>
    </submittedName>
</protein>
<dbReference type="Proteomes" id="UP000067625">
    <property type="component" value="Chromosome"/>
</dbReference>
<proteinExistence type="predicted"/>
<dbReference type="AlphaFoldDB" id="A0A0M4FTS9"/>
<evidence type="ECO:0000313" key="3">
    <source>
        <dbReference type="Proteomes" id="UP000067625"/>
    </source>
</evidence>
<dbReference type="OrthoDB" id="2857147at2"/>
<dbReference type="STRING" id="1441095.AM592_17495"/>
<dbReference type="RefSeq" id="WP_158320322.1">
    <property type="nucleotide sequence ID" value="NZ_CP012600.1"/>
</dbReference>
<keyword evidence="3" id="KW-1185">Reference proteome</keyword>
<keyword evidence="1" id="KW-0175">Coiled coil</keyword>
<organism evidence="2 3">
    <name type="scientific">Bacillus gobiensis</name>
    <dbReference type="NCBI Taxonomy" id="1441095"/>
    <lineage>
        <taxon>Bacteria</taxon>
        <taxon>Bacillati</taxon>
        <taxon>Bacillota</taxon>
        <taxon>Bacilli</taxon>
        <taxon>Bacillales</taxon>
        <taxon>Bacillaceae</taxon>
        <taxon>Bacillus</taxon>
    </lineage>
</organism>
<feature type="coiled-coil region" evidence="1">
    <location>
        <begin position="31"/>
        <end position="96"/>
    </location>
</feature>
<evidence type="ECO:0000313" key="2">
    <source>
        <dbReference type="EMBL" id="ALC83159.1"/>
    </source>
</evidence>
<gene>
    <name evidence="2" type="ORF">AM592_17495</name>
</gene>
<dbReference type="InterPro" id="IPR031681">
    <property type="entry name" value="YwqH-like"/>
</dbReference>
<name>A0A0M4FTS9_9BACI</name>
<reference evidence="3" key="1">
    <citation type="submission" date="2015-08" db="EMBL/GenBank/DDBJ databases">
        <title>Genome sequencing project for genomic taxonomy and phylogenomics of Bacillus-like bacteria.</title>
        <authorList>
            <person name="Liu B."/>
            <person name="Wang J."/>
            <person name="Zhu Y."/>
            <person name="Liu G."/>
            <person name="Chen Q."/>
            <person name="Chen Z."/>
            <person name="Lan J."/>
            <person name="Che J."/>
            <person name="Ge C."/>
            <person name="Shi H."/>
            <person name="Pan Z."/>
            <person name="Liu X."/>
        </authorList>
    </citation>
    <scope>NUCLEOTIDE SEQUENCE [LARGE SCALE GENOMIC DNA]</scope>
    <source>
        <strain evidence="3">FJAT-4402</strain>
    </source>
</reference>
<accession>A0A0M4FTS9</accession>
<evidence type="ECO:0000256" key="1">
    <source>
        <dbReference type="SAM" id="Coils"/>
    </source>
</evidence>
<dbReference type="PATRIC" id="fig|1441095.3.peg.3883"/>
<sequence length="155" mass="17754">MTYTESSFNEVKQLFSLENLAQIRGAITGQVADVEEKIERLKKAKTEIEHQQNDYLGESKKISKPELSKSWTGSRADQFNDVRNEAQQTIEDILNDEYESYKDSIDWEITQLNIQKEALSFAGILAREAEEVADAGKETLEAAGDKFNDLKRWLF</sequence>
<reference evidence="2 3" key="2">
    <citation type="journal article" date="2016" name="Int. J. Syst. Evol. Microbiol.">
        <title>Bacillus gobiensis sp. nov., isolated from a soil sample.</title>
        <authorList>
            <person name="Liu B."/>
            <person name="Liu G.H."/>
            <person name="Cetin S."/>
            <person name="Schumann P."/>
            <person name="Pan Z.Z."/>
            <person name="Chen Q.Q."/>
        </authorList>
    </citation>
    <scope>NUCLEOTIDE SEQUENCE [LARGE SCALE GENOMIC DNA]</scope>
    <source>
        <strain evidence="2 3">FJAT-4402</strain>
    </source>
</reference>
<dbReference type="Pfam" id="PF16888">
    <property type="entry name" value="YwqH-like"/>
    <property type="match status" value="1"/>
</dbReference>